<sequence length="208" mass="23156">MPPVNRLPEAMLGTMPLTCNDAADTLPTGYMLTALVIETLLTEIHFVYQLALFNNKTKHWHWLHTGSPLQLTQHKDLLCPCQTADRCCTTNNTPHITTTTLPTHLFCFSTSSVVDVTQYAAVFPPFVQLVTRSHKSETQTAQRSSSPLRENVLAPCLNRKCPGVSLSKTTWKFDTKLRVCLAALCSCWRDEIIQAASPLSAPESREKA</sequence>
<dbReference type="Proteomes" id="UP001314229">
    <property type="component" value="Unassembled WGS sequence"/>
</dbReference>
<evidence type="ECO:0000313" key="2">
    <source>
        <dbReference type="Proteomes" id="UP001314229"/>
    </source>
</evidence>
<evidence type="ECO:0000313" key="1">
    <source>
        <dbReference type="EMBL" id="CAK6957121.1"/>
    </source>
</evidence>
<reference evidence="1 2" key="1">
    <citation type="submission" date="2024-01" db="EMBL/GenBank/DDBJ databases">
        <authorList>
            <person name="Alioto T."/>
            <person name="Alioto T."/>
            <person name="Gomez Garrido J."/>
        </authorList>
    </citation>
    <scope>NUCLEOTIDE SEQUENCE [LARGE SCALE GENOMIC DNA]</scope>
</reference>
<proteinExistence type="predicted"/>
<dbReference type="AlphaFoldDB" id="A0AAV1NF76"/>
<keyword evidence="2" id="KW-1185">Reference proteome</keyword>
<protein>
    <submittedName>
        <fullName evidence="1">Uncharacterized protein</fullName>
    </submittedName>
</protein>
<organism evidence="1 2">
    <name type="scientific">Scomber scombrus</name>
    <name type="common">Atlantic mackerel</name>
    <name type="synonym">Scomber vernalis</name>
    <dbReference type="NCBI Taxonomy" id="13677"/>
    <lineage>
        <taxon>Eukaryota</taxon>
        <taxon>Metazoa</taxon>
        <taxon>Chordata</taxon>
        <taxon>Craniata</taxon>
        <taxon>Vertebrata</taxon>
        <taxon>Euteleostomi</taxon>
        <taxon>Actinopterygii</taxon>
        <taxon>Neopterygii</taxon>
        <taxon>Teleostei</taxon>
        <taxon>Neoteleostei</taxon>
        <taxon>Acanthomorphata</taxon>
        <taxon>Pelagiaria</taxon>
        <taxon>Scombriformes</taxon>
        <taxon>Scombridae</taxon>
        <taxon>Scomber</taxon>
    </lineage>
</organism>
<gene>
    <name evidence="1" type="ORF">FSCOSCO3_A017879</name>
</gene>
<name>A0AAV1NF76_SCOSC</name>
<comment type="caution">
    <text evidence="1">The sequence shown here is derived from an EMBL/GenBank/DDBJ whole genome shotgun (WGS) entry which is preliminary data.</text>
</comment>
<accession>A0AAV1NF76</accession>
<dbReference type="EMBL" id="CAWUFR010000027">
    <property type="protein sequence ID" value="CAK6957121.1"/>
    <property type="molecule type" value="Genomic_DNA"/>
</dbReference>